<keyword evidence="1" id="KW-0812">Transmembrane</keyword>
<comment type="caution">
    <text evidence="2">The sequence shown here is derived from an EMBL/GenBank/DDBJ whole genome shotgun (WGS) entry which is preliminary data.</text>
</comment>
<dbReference type="Proteomes" id="UP001595960">
    <property type="component" value="Unassembled WGS sequence"/>
</dbReference>
<evidence type="ECO:0000313" key="3">
    <source>
        <dbReference type="Proteomes" id="UP001595960"/>
    </source>
</evidence>
<name>A0ABV9R1M0_9MICO</name>
<gene>
    <name evidence="2" type="ORF">ACFPER_02910</name>
</gene>
<dbReference type="EMBL" id="JBHSJC010000001">
    <property type="protein sequence ID" value="MFC4827723.1"/>
    <property type="molecule type" value="Genomic_DNA"/>
</dbReference>
<feature type="transmembrane region" description="Helical" evidence="1">
    <location>
        <begin position="196"/>
        <end position="214"/>
    </location>
</feature>
<feature type="transmembrane region" description="Helical" evidence="1">
    <location>
        <begin position="29"/>
        <end position="54"/>
    </location>
</feature>
<keyword evidence="3" id="KW-1185">Reference proteome</keyword>
<reference evidence="3" key="1">
    <citation type="journal article" date="2019" name="Int. J. Syst. Evol. Microbiol.">
        <title>The Global Catalogue of Microorganisms (GCM) 10K type strain sequencing project: providing services to taxonomists for standard genome sequencing and annotation.</title>
        <authorList>
            <consortium name="The Broad Institute Genomics Platform"/>
            <consortium name="The Broad Institute Genome Sequencing Center for Infectious Disease"/>
            <person name="Wu L."/>
            <person name="Ma J."/>
        </authorList>
    </citation>
    <scope>NUCLEOTIDE SEQUENCE [LARGE SCALE GENOMIC DNA]</scope>
    <source>
        <strain evidence="3">CGMCC 1.12192</strain>
    </source>
</reference>
<keyword evidence="1" id="KW-1133">Transmembrane helix</keyword>
<protein>
    <submittedName>
        <fullName evidence="2">Uncharacterized protein</fullName>
    </submittedName>
</protein>
<evidence type="ECO:0000313" key="2">
    <source>
        <dbReference type="EMBL" id="MFC4827723.1"/>
    </source>
</evidence>
<organism evidence="2 3">
    <name type="scientific">Agromyces aurantiacus</name>
    <dbReference type="NCBI Taxonomy" id="165814"/>
    <lineage>
        <taxon>Bacteria</taxon>
        <taxon>Bacillati</taxon>
        <taxon>Actinomycetota</taxon>
        <taxon>Actinomycetes</taxon>
        <taxon>Micrococcales</taxon>
        <taxon>Microbacteriaceae</taxon>
        <taxon>Agromyces</taxon>
    </lineage>
</organism>
<evidence type="ECO:0000256" key="1">
    <source>
        <dbReference type="SAM" id="Phobius"/>
    </source>
</evidence>
<sequence length="380" mass="40309">MLAFISAIAFGVTIGGAVGAIATGDPRYTILWSITLTIAILTGTFAGLGAAGLFGRGRAGAAPEPPTGELTLARVERISRTGLTVNDQPQVELLLTVAPRFRPAYTTTHRQIVDIVTLPQVQPGSIIVVRRPDDAKANVVLELEPPEDWARVRDAERLRTGSERTVPVAEQAPLWAAEPTTLFGGPKRPARPWRRVLLAGVTVATAAIVLIPAYDSIGRTVQAFASGNPDGAGVVLGDRHQEIVDALAAETGGTQFIRIGFYDSYALAAAPSAPGALTIDTYQFRYDRTEHQGPDLIQPDDPASDLFDASEVDWSGIPAHIATAEEHSGITDPTSVIVSVERAAIEDESGERPVRVLVILDSTYEDATVQIDPATGEVLG</sequence>
<accession>A0ABV9R1M0</accession>
<keyword evidence="1" id="KW-0472">Membrane</keyword>
<proteinExistence type="predicted"/>
<dbReference type="RefSeq" id="WP_204395758.1">
    <property type="nucleotide sequence ID" value="NZ_JAFBBW010000001.1"/>
</dbReference>